<dbReference type="GO" id="GO:0030488">
    <property type="term" value="P:tRNA methylation"/>
    <property type="evidence" value="ECO:0007669"/>
    <property type="project" value="InterPro"/>
</dbReference>
<evidence type="ECO:0000313" key="10">
    <source>
        <dbReference type="EMBL" id="ACO67506.1"/>
    </source>
</evidence>
<keyword evidence="6" id="KW-0819">tRNA processing</keyword>
<evidence type="ECO:0000256" key="3">
    <source>
        <dbReference type="ARBA" id="ARBA00022603"/>
    </source>
</evidence>
<feature type="region of interest" description="Disordered" evidence="8">
    <location>
        <begin position="371"/>
        <end position="394"/>
    </location>
</feature>
<dbReference type="Gene3D" id="3.10.330.20">
    <property type="match status" value="1"/>
</dbReference>
<dbReference type="eggNOG" id="KOG2915">
    <property type="taxonomic scope" value="Eukaryota"/>
</dbReference>
<dbReference type="PANTHER" id="PTHR12133:SF2">
    <property type="entry name" value="TRNA (ADENINE(58)-N(1))-METHYLTRANSFERASE CATALYTIC SUBUNIT TRMT61A"/>
    <property type="match status" value="1"/>
</dbReference>
<dbReference type="EC" id="2.1.1.220" evidence="2"/>
<dbReference type="SUPFAM" id="SSF53335">
    <property type="entry name" value="S-adenosyl-L-methionine-dependent methyltransferases"/>
    <property type="match status" value="1"/>
</dbReference>
<keyword evidence="3" id="KW-0489">Methyltransferase</keyword>
<evidence type="ECO:0000256" key="6">
    <source>
        <dbReference type="ARBA" id="ARBA00022694"/>
    </source>
</evidence>
<dbReference type="InterPro" id="IPR029063">
    <property type="entry name" value="SAM-dependent_MTases_sf"/>
</dbReference>
<dbReference type="Pfam" id="PF08704">
    <property type="entry name" value="GCD14"/>
    <property type="match status" value="1"/>
</dbReference>
<protein>
    <recommendedName>
        <fullName evidence="2">tRNA (adenine(58)-N(1))-methyltransferase</fullName>
        <ecNumber evidence="2">2.1.1.220</ecNumber>
    </recommendedName>
</protein>
<evidence type="ECO:0000256" key="4">
    <source>
        <dbReference type="ARBA" id="ARBA00022679"/>
    </source>
</evidence>
<dbReference type="GO" id="GO:0005634">
    <property type="term" value="C:nucleus"/>
    <property type="evidence" value="ECO:0007669"/>
    <property type="project" value="UniProtKB-SubCell"/>
</dbReference>
<feature type="domain" description="tRNA (adenine(58)-N(1))-methyltransferase catalytic subunit TRM61 C-terminal" evidence="9">
    <location>
        <begin position="104"/>
        <end position="358"/>
    </location>
</feature>
<dbReference type="InterPro" id="IPR049470">
    <property type="entry name" value="TRM61_C"/>
</dbReference>
<dbReference type="RefSeq" id="XP_002506248.1">
    <property type="nucleotide sequence ID" value="XM_002506202.1"/>
</dbReference>
<evidence type="ECO:0000256" key="8">
    <source>
        <dbReference type="SAM" id="MobiDB-lite"/>
    </source>
</evidence>
<dbReference type="PANTHER" id="PTHR12133">
    <property type="entry name" value="TRNA (ADENINE(58)-N(1))-METHYLTRANSFERASE"/>
    <property type="match status" value="1"/>
</dbReference>
<keyword evidence="11" id="KW-1185">Reference proteome</keyword>
<dbReference type="OrthoDB" id="1925287at2759"/>
<keyword evidence="7" id="KW-0539">Nucleus</keyword>
<dbReference type="EMBL" id="CP001332">
    <property type="protein sequence ID" value="ACO67506.1"/>
    <property type="molecule type" value="Genomic_DNA"/>
</dbReference>
<evidence type="ECO:0000313" key="11">
    <source>
        <dbReference type="Proteomes" id="UP000002009"/>
    </source>
</evidence>
<evidence type="ECO:0000256" key="5">
    <source>
        <dbReference type="ARBA" id="ARBA00022691"/>
    </source>
</evidence>
<evidence type="ECO:0000259" key="9">
    <source>
        <dbReference type="Pfam" id="PF08704"/>
    </source>
</evidence>
<keyword evidence="4" id="KW-0808">Transferase</keyword>
<dbReference type="FunCoup" id="C1EHH1">
    <property type="interactions" value="1282"/>
</dbReference>
<dbReference type="OMA" id="RPDHRMI"/>
<feature type="region of interest" description="Disordered" evidence="8">
    <location>
        <begin position="1"/>
        <end position="46"/>
    </location>
</feature>
<accession>C1EHH1</accession>
<feature type="region of interest" description="Disordered" evidence="8">
    <location>
        <begin position="301"/>
        <end position="334"/>
    </location>
</feature>
<dbReference type="KEGG" id="mis:MICPUN_88116"/>
<evidence type="ECO:0000256" key="1">
    <source>
        <dbReference type="ARBA" id="ARBA00004123"/>
    </source>
</evidence>
<dbReference type="GO" id="GO:0031515">
    <property type="term" value="C:tRNA (m1A) methyltransferase complex"/>
    <property type="evidence" value="ECO:0007669"/>
    <property type="project" value="InterPro"/>
</dbReference>
<dbReference type="InParanoid" id="C1EHH1"/>
<evidence type="ECO:0000256" key="7">
    <source>
        <dbReference type="ARBA" id="ARBA00023242"/>
    </source>
</evidence>
<comment type="subcellular location">
    <subcellularLocation>
        <location evidence="1">Nucleus</location>
    </subcellularLocation>
</comment>
<dbReference type="AlphaFoldDB" id="C1EHH1"/>
<proteinExistence type="predicted"/>
<dbReference type="GO" id="GO:0160107">
    <property type="term" value="F:tRNA (adenine(58)-N1)-methyltransferase activity"/>
    <property type="evidence" value="ECO:0007669"/>
    <property type="project" value="UniProtKB-EC"/>
</dbReference>
<keyword evidence="5" id="KW-0949">S-adenosyl-L-methionine</keyword>
<gene>
    <name evidence="10" type="ORF">MICPUN_88116</name>
</gene>
<reference evidence="10 11" key="1">
    <citation type="journal article" date="2009" name="Science">
        <title>Green evolution and dynamic adaptations revealed by genomes of the marine picoeukaryotes Micromonas.</title>
        <authorList>
            <person name="Worden A.Z."/>
            <person name="Lee J.H."/>
            <person name="Mock T."/>
            <person name="Rouze P."/>
            <person name="Simmons M.P."/>
            <person name="Aerts A.L."/>
            <person name="Allen A.E."/>
            <person name="Cuvelier M.L."/>
            <person name="Derelle E."/>
            <person name="Everett M.V."/>
            <person name="Foulon E."/>
            <person name="Grimwood J."/>
            <person name="Gundlach H."/>
            <person name="Henrissat B."/>
            <person name="Napoli C."/>
            <person name="McDonald S.M."/>
            <person name="Parker M.S."/>
            <person name="Rombauts S."/>
            <person name="Salamov A."/>
            <person name="Von Dassow P."/>
            <person name="Badger J.H."/>
            <person name="Coutinho P.M."/>
            <person name="Demir E."/>
            <person name="Dubchak I."/>
            <person name="Gentemann C."/>
            <person name="Eikrem W."/>
            <person name="Gready J.E."/>
            <person name="John U."/>
            <person name="Lanier W."/>
            <person name="Lindquist E.A."/>
            <person name="Lucas S."/>
            <person name="Mayer K.F."/>
            <person name="Moreau H."/>
            <person name="Not F."/>
            <person name="Otillar R."/>
            <person name="Panaud O."/>
            <person name="Pangilinan J."/>
            <person name="Paulsen I."/>
            <person name="Piegu B."/>
            <person name="Poliakov A."/>
            <person name="Robbens S."/>
            <person name="Schmutz J."/>
            <person name="Toulza E."/>
            <person name="Wyss T."/>
            <person name="Zelensky A."/>
            <person name="Zhou K."/>
            <person name="Armbrust E.V."/>
            <person name="Bhattacharya D."/>
            <person name="Goodenough U.W."/>
            <person name="Van de Peer Y."/>
            <person name="Grigoriev I.V."/>
        </authorList>
    </citation>
    <scope>NUCLEOTIDE SEQUENCE [LARGE SCALE GENOMIC DNA]</scope>
    <source>
        <strain evidence="11">RCC299 / NOUM17</strain>
    </source>
</reference>
<dbReference type="InterPro" id="IPR014816">
    <property type="entry name" value="tRNA_MeTrfase_Gcd14"/>
</dbReference>
<sequence>MATRIGHLLHRAPGASTPVPDDDDDGANPRGATDADAAPSTPPHGAGRTVQLGDLVVVYEGFNRQKAVTVTEKGCYQNRYGNFHHREWVGKPYGSKVYGKGDAGFVWLLAPTPELWTKVLPHRTQILYLPDISLVCHALELKPGSVVLESGTGSGSLTHSLIRAVAPTGHVYTFEFNRVRAEAASAEIVDHGLADFCTVTHRDIEANGFPGELEDRCDAAFLDLPGPWKCIPSVAKCLRPDGVVCSFSPCIEQVQRCCEALEANGFGDCQTVELLGREYDVEARELQRDLALAQPKLSSRWKREAKEKARRKRKHVDGGDGDGDGDGGGDVQLEPKPVVVAHPRQEAQHHTGYLTFARLSPLVTGEMIDAARAAGGGGTRRRGGGGYDEDELSE</sequence>
<organism evidence="10 11">
    <name type="scientific">Micromonas commoda (strain RCC299 / NOUM17 / CCMP2709)</name>
    <name type="common">Picoplanktonic green alga</name>
    <dbReference type="NCBI Taxonomy" id="296587"/>
    <lineage>
        <taxon>Eukaryota</taxon>
        <taxon>Viridiplantae</taxon>
        <taxon>Chlorophyta</taxon>
        <taxon>Mamiellophyceae</taxon>
        <taxon>Mamiellales</taxon>
        <taxon>Mamiellaceae</taxon>
        <taxon>Micromonas</taxon>
    </lineage>
</organism>
<dbReference type="STRING" id="296587.C1EHH1"/>
<dbReference type="PROSITE" id="PS51620">
    <property type="entry name" value="SAM_TRM61"/>
    <property type="match status" value="1"/>
</dbReference>
<name>C1EHH1_MICCC</name>
<dbReference type="GeneID" id="8249177"/>
<dbReference type="Proteomes" id="UP000002009">
    <property type="component" value="Chromosome 14"/>
</dbReference>
<dbReference type="Gene3D" id="3.40.50.150">
    <property type="entry name" value="Vaccinia Virus protein VP39"/>
    <property type="match status" value="1"/>
</dbReference>
<evidence type="ECO:0000256" key="2">
    <source>
        <dbReference type="ARBA" id="ARBA00012796"/>
    </source>
</evidence>